<name>A0ABN7UV88_GIGMA</name>
<dbReference type="PANTHER" id="PTHR10492:SF57">
    <property type="entry name" value="ATP-DEPENDENT DNA HELICASE"/>
    <property type="match status" value="1"/>
</dbReference>
<keyword evidence="2" id="KW-1185">Reference proteome</keyword>
<accession>A0ABN7UV88</accession>
<protein>
    <submittedName>
        <fullName evidence="1">13719_t:CDS:1</fullName>
    </submittedName>
</protein>
<sequence length="177" mass="21140">MITFIDIITNYYNSDYIKDRAILTTKNIDVEDINQQILKKILDAEKFEYFSANLVEDNNQVDRRLYSTEFLYLLTPSGMLPYRLVLKKDVPVILLYNFDPFKRLYNSTRLMIKNCYKLVLDTKIITGVNKEKRIFIPRLRLTSADSDFPFQFVRRQFPMRLSFAIKLTKHKAKEFQL</sequence>
<dbReference type="InterPro" id="IPR027417">
    <property type="entry name" value="P-loop_NTPase"/>
</dbReference>
<evidence type="ECO:0000313" key="1">
    <source>
        <dbReference type="EMBL" id="CAG8668115.1"/>
    </source>
</evidence>
<dbReference type="EMBL" id="CAJVQB010005698">
    <property type="protein sequence ID" value="CAG8668115.1"/>
    <property type="molecule type" value="Genomic_DNA"/>
</dbReference>
<dbReference type="Proteomes" id="UP000789901">
    <property type="component" value="Unassembled WGS sequence"/>
</dbReference>
<organism evidence="1 2">
    <name type="scientific">Gigaspora margarita</name>
    <dbReference type="NCBI Taxonomy" id="4874"/>
    <lineage>
        <taxon>Eukaryota</taxon>
        <taxon>Fungi</taxon>
        <taxon>Fungi incertae sedis</taxon>
        <taxon>Mucoromycota</taxon>
        <taxon>Glomeromycotina</taxon>
        <taxon>Glomeromycetes</taxon>
        <taxon>Diversisporales</taxon>
        <taxon>Gigasporaceae</taxon>
        <taxon>Gigaspora</taxon>
    </lineage>
</organism>
<dbReference type="PANTHER" id="PTHR10492">
    <property type="match status" value="1"/>
</dbReference>
<reference evidence="1 2" key="1">
    <citation type="submission" date="2021-06" db="EMBL/GenBank/DDBJ databases">
        <authorList>
            <person name="Kallberg Y."/>
            <person name="Tangrot J."/>
            <person name="Rosling A."/>
        </authorList>
    </citation>
    <scope>NUCLEOTIDE SEQUENCE [LARGE SCALE GENOMIC DNA]</scope>
    <source>
        <strain evidence="1 2">120-4 pot B 10/14</strain>
    </source>
</reference>
<evidence type="ECO:0000313" key="2">
    <source>
        <dbReference type="Proteomes" id="UP000789901"/>
    </source>
</evidence>
<proteinExistence type="predicted"/>
<dbReference type="SUPFAM" id="SSF52540">
    <property type="entry name" value="P-loop containing nucleoside triphosphate hydrolases"/>
    <property type="match status" value="1"/>
</dbReference>
<comment type="caution">
    <text evidence="1">The sequence shown here is derived from an EMBL/GenBank/DDBJ whole genome shotgun (WGS) entry which is preliminary data.</text>
</comment>
<gene>
    <name evidence="1" type="ORF">GMARGA_LOCUS10265</name>
</gene>